<comment type="caution">
    <text evidence="1">The sequence shown here is derived from an EMBL/GenBank/DDBJ whole genome shotgun (WGS) entry which is preliminary data.</text>
</comment>
<dbReference type="InterPro" id="IPR036188">
    <property type="entry name" value="FAD/NAD-bd_sf"/>
</dbReference>
<dbReference type="PANTHER" id="PTHR42877">
    <property type="entry name" value="L-ORNITHINE N(5)-MONOOXYGENASE-RELATED"/>
    <property type="match status" value="1"/>
</dbReference>
<dbReference type="Proteomes" id="UP000003204">
    <property type="component" value="Unassembled WGS sequence"/>
</dbReference>
<evidence type="ECO:0000313" key="2">
    <source>
        <dbReference type="Proteomes" id="UP000003204"/>
    </source>
</evidence>
<evidence type="ECO:0000313" key="1">
    <source>
        <dbReference type="EMBL" id="EGJ68945.1"/>
    </source>
</evidence>
<dbReference type="PANTHER" id="PTHR42877:SF4">
    <property type="entry name" value="FAD_NAD(P)-BINDING DOMAIN-CONTAINING PROTEIN-RELATED"/>
    <property type="match status" value="1"/>
</dbReference>
<sequence>MVIYIKTIKIIINENQKDFWKMSIDLKNNVAKSAIFQNTVEDFEAFTGQILSSNQLKEFDFSHLNVAIIGTDQETVTHLEKICQQAKFVTVFQITPHFILPHSQIGIHRLITHPLIAKNRRLFNNRVKSILALRFLETQVNETWLKRLLTPNTARANKTFFKSDSYYTALQRANCKLQTWPIVKVTDTAIYSMDGTQRPVDIIIRTTP</sequence>
<reference evidence="1 2" key="1">
    <citation type="submission" date="2011-04" db="EMBL/GenBank/DDBJ databases">
        <authorList>
            <person name="Weinstock G."/>
            <person name="Sodergren E."/>
            <person name="Clifton S."/>
            <person name="Fulton L."/>
            <person name="Fulton B."/>
            <person name="Courtney L."/>
            <person name="Fronick C."/>
            <person name="Harrison M."/>
            <person name="Strong C."/>
            <person name="Farmer C."/>
            <person name="Delahaunty K."/>
            <person name="Markovic C."/>
            <person name="Hall O."/>
            <person name="Minx P."/>
            <person name="Tomlinson C."/>
            <person name="Mitreva M."/>
            <person name="Hou S."/>
            <person name="Chen J."/>
            <person name="Wollam A."/>
            <person name="Pepin K.H."/>
            <person name="Johnson M."/>
            <person name="Bhonagiri V."/>
            <person name="Zhang X."/>
            <person name="Suruliraj S."/>
            <person name="Warren W."/>
            <person name="Chinwalla A."/>
            <person name="Mardis E.R."/>
            <person name="Wilson R.K."/>
        </authorList>
    </citation>
    <scope>NUCLEOTIDE SEQUENCE [LARGE SCALE GENOMIC DNA]</scope>
    <source>
        <strain evidence="1 2">6014059</strain>
    </source>
</reference>
<organism evidence="1 2">
    <name type="scientific">Acinetobacter baumannii 6014059</name>
    <dbReference type="NCBI Taxonomy" id="525242"/>
    <lineage>
        <taxon>Bacteria</taxon>
        <taxon>Pseudomonadati</taxon>
        <taxon>Pseudomonadota</taxon>
        <taxon>Gammaproteobacteria</taxon>
        <taxon>Moraxellales</taxon>
        <taxon>Moraxellaceae</taxon>
        <taxon>Acinetobacter</taxon>
        <taxon>Acinetobacter calcoaceticus/baumannii complex</taxon>
    </lineage>
</organism>
<evidence type="ECO:0008006" key="3">
    <source>
        <dbReference type="Google" id="ProtNLM"/>
    </source>
</evidence>
<accession>A0A828SWL3</accession>
<dbReference type="SUPFAM" id="SSF51905">
    <property type="entry name" value="FAD/NAD(P)-binding domain"/>
    <property type="match status" value="1"/>
</dbReference>
<name>A0A828SWL3_ACIBA</name>
<dbReference type="InterPro" id="IPR051209">
    <property type="entry name" value="FAD-bind_Monooxygenase_sf"/>
</dbReference>
<dbReference type="EMBL" id="ACYS02000031">
    <property type="protein sequence ID" value="EGJ68945.1"/>
    <property type="molecule type" value="Genomic_DNA"/>
</dbReference>
<protein>
    <recommendedName>
        <fullName evidence="3">Monooxygenase</fullName>
    </recommendedName>
</protein>
<dbReference type="AlphaFoldDB" id="A0A828SWL3"/>
<gene>
    <name evidence="1" type="ORF">HMPREF0022_01222</name>
</gene>
<proteinExistence type="predicted"/>